<feature type="region of interest" description="Disordered" evidence="10">
    <location>
        <begin position="1"/>
        <end position="26"/>
    </location>
</feature>
<keyword evidence="12" id="KW-0223">Dioxygenase</keyword>
<feature type="compositionally biased region" description="Basic and acidic residues" evidence="10">
    <location>
        <begin position="1"/>
        <end position="15"/>
    </location>
</feature>
<dbReference type="InterPro" id="IPR014710">
    <property type="entry name" value="RmlC-like_jellyroll"/>
</dbReference>
<dbReference type="GO" id="GO:0005737">
    <property type="term" value="C:cytoplasm"/>
    <property type="evidence" value="ECO:0007669"/>
    <property type="project" value="TreeGrafter"/>
</dbReference>
<dbReference type="EC" id="1.13.11.5" evidence="4"/>
<dbReference type="SUPFAM" id="SSF51182">
    <property type="entry name" value="RmlC-like cupins"/>
    <property type="match status" value="1"/>
</dbReference>
<keyword evidence="9" id="KW-0479">Metal-binding</keyword>
<feature type="binding site" evidence="9">
    <location>
        <position position="32"/>
    </location>
    <ligand>
        <name>Fe cation</name>
        <dbReference type="ChEBI" id="CHEBI:24875"/>
    </ligand>
</feature>
<dbReference type="GO" id="GO:0046872">
    <property type="term" value="F:metal ion binding"/>
    <property type="evidence" value="ECO:0007669"/>
    <property type="project" value="UniProtKB-KW"/>
</dbReference>
<evidence type="ECO:0000256" key="7">
    <source>
        <dbReference type="ARBA" id="ARBA00030437"/>
    </source>
</evidence>
<dbReference type="GO" id="GO:0004411">
    <property type="term" value="F:homogentisate 1,2-dioxygenase activity"/>
    <property type="evidence" value="ECO:0007669"/>
    <property type="project" value="UniProtKB-EC"/>
</dbReference>
<evidence type="ECO:0000256" key="9">
    <source>
        <dbReference type="PIRSR" id="PIRSR605708-2"/>
    </source>
</evidence>
<comment type="caution">
    <text evidence="12">The sequence shown here is derived from an EMBL/GenBank/DDBJ whole genome shotgun (WGS) entry which is preliminary data.</text>
</comment>
<comment type="pathway">
    <text evidence="2">Amino-acid degradation; L-phenylalanine degradation; acetoacetate and fumarate from L-phenylalanine: step 4/6.</text>
</comment>
<dbReference type="GO" id="GO:0006570">
    <property type="term" value="P:tyrosine metabolic process"/>
    <property type="evidence" value="ECO:0007669"/>
    <property type="project" value="InterPro"/>
</dbReference>
<keyword evidence="13" id="KW-1185">Reference proteome</keyword>
<dbReference type="Pfam" id="PF04209">
    <property type="entry name" value="HgmA_C"/>
    <property type="match status" value="1"/>
</dbReference>
<evidence type="ECO:0000256" key="6">
    <source>
        <dbReference type="ARBA" id="ARBA00030235"/>
    </source>
</evidence>
<gene>
    <name evidence="12" type="primary">hgo_0</name>
    <name evidence="12" type="ORF">AVEN_219239_1</name>
</gene>
<dbReference type="AlphaFoldDB" id="A0A4Y2M408"/>
<evidence type="ECO:0000256" key="8">
    <source>
        <dbReference type="ARBA" id="ARBA00033225"/>
    </source>
</evidence>
<dbReference type="InterPro" id="IPR005708">
    <property type="entry name" value="Homogentis_dOase"/>
</dbReference>
<dbReference type="EMBL" id="BGPR01006619">
    <property type="protein sequence ID" value="GBN20456.1"/>
    <property type="molecule type" value="Genomic_DNA"/>
</dbReference>
<dbReference type="Gene3D" id="2.60.120.10">
    <property type="entry name" value="Jelly Rolls"/>
    <property type="match status" value="1"/>
</dbReference>
<dbReference type="PANTHER" id="PTHR11056">
    <property type="entry name" value="HOMOGENTISATE 1,2-DIOXYGENASE"/>
    <property type="match status" value="1"/>
</dbReference>
<feature type="binding site" evidence="9">
    <location>
        <position position="32"/>
    </location>
    <ligand>
        <name>homogentisate</name>
        <dbReference type="ChEBI" id="CHEBI:16169"/>
    </ligand>
</feature>
<feature type="domain" description="Homogentisate 1,2-dioxygenase C-terminal" evidence="11">
    <location>
        <begin position="8"/>
        <end position="95"/>
    </location>
</feature>
<sequence length="103" mass="11496">MAARDSTEGKNDKNETGFLPGGATSHNIMTAHGPDAECFAKASTVKLGPEKVAENSMAFMFETSLSLTVTNWGERRCQKLDLNYYKCWQSLIKNFDPNWKANM</sequence>
<reference evidence="12 13" key="1">
    <citation type="journal article" date="2019" name="Sci. Rep.">
        <title>Orb-weaving spider Araneus ventricosus genome elucidates the spidroin gene catalogue.</title>
        <authorList>
            <person name="Kono N."/>
            <person name="Nakamura H."/>
            <person name="Ohtoshi R."/>
            <person name="Moran D.A.P."/>
            <person name="Shinohara A."/>
            <person name="Yoshida Y."/>
            <person name="Fujiwara M."/>
            <person name="Mori M."/>
            <person name="Tomita M."/>
            <person name="Arakawa K."/>
        </authorList>
    </citation>
    <scope>NUCLEOTIDE SEQUENCE [LARGE SCALE GENOMIC DNA]</scope>
</reference>
<comment type="similarity">
    <text evidence="3">Belongs to the homogentisate dioxygenase family.</text>
</comment>
<protein>
    <recommendedName>
        <fullName evidence="5">Homogentisate 1,2-dioxygenase</fullName>
        <ecNumber evidence="4">1.13.11.5</ecNumber>
    </recommendedName>
    <alternativeName>
        <fullName evidence="6">Homogentisate oxygenase</fullName>
    </alternativeName>
    <alternativeName>
        <fullName evidence="7">Homogentisic acid oxidase</fullName>
    </alternativeName>
    <alternativeName>
        <fullName evidence="8">Homogentisicase</fullName>
    </alternativeName>
</protein>
<evidence type="ECO:0000313" key="12">
    <source>
        <dbReference type="EMBL" id="GBN20456.1"/>
    </source>
</evidence>
<proteinExistence type="inferred from homology"/>
<evidence type="ECO:0000256" key="4">
    <source>
        <dbReference type="ARBA" id="ARBA00013127"/>
    </source>
</evidence>
<name>A0A4Y2M408_ARAVE</name>
<dbReference type="PANTHER" id="PTHR11056:SF0">
    <property type="entry name" value="HOMOGENTISATE 1,2-DIOXYGENASE"/>
    <property type="match status" value="1"/>
</dbReference>
<evidence type="ECO:0000256" key="5">
    <source>
        <dbReference type="ARBA" id="ARBA00018757"/>
    </source>
</evidence>
<dbReference type="UniPathway" id="UPA00139">
    <property type="reaction ID" value="UER00339"/>
</dbReference>
<evidence type="ECO:0000256" key="10">
    <source>
        <dbReference type="SAM" id="MobiDB-lite"/>
    </source>
</evidence>
<evidence type="ECO:0000256" key="2">
    <source>
        <dbReference type="ARBA" id="ARBA00004704"/>
    </source>
</evidence>
<dbReference type="InterPro" id="IPR011051">
    <property type="entry name" value="RmlC_Cupin_sf"/>
</dbReference>
<keyword evidence="12" id="KW-0560">Oxidoreductase</keyword>
<evidence type="ECO:0000313" key="13">
    <source>
        <dbReference type="Proteomes" id="UP000499080"/>
    </source>
</evidence>
<dbReference type="Proteomes" id="UP000499080">
    <property type="component" value="Unassembled WGS sequence"/>
</dbReference>
<comment type="cofactor">
    <cofactor evidence="1 9">
        <name>Fe cation</name>
        <dbReference type="ChEBI" id="CHEBI:24875"/>
    </cofactor>
</comment>
<evidence type="ECO:0000256" key="3">
    <source>
        <dbReference type="ARBA" id="ARBA00007757"/>
    </source>
</evidence>
<evidence type="ECO:0000259" key="11">
    <source>
        <dbReference type="Pfam" id="PF04209"/>
    </source>
</evidence>
<accession>A0A4Y2M408</accession>
<dbReference type="InterPro" id="IPR046451">
    <property type="entry name" value="HgmA_C"/>
</dbReference>
<organism evidence="12 13">
    <name type="scientific">Araneus ventricosus</name>
    <name type="common">Orbweaver spider</name>
    <name type="synonym">Epeira ventricosa</name>
    <dbReference type="NCBI Taxonomy" id="182803"/>
    <lineage>
        <taxon>Eukaryota</taxon>
        <taxon>Metazoa</taxon>
        <taxon>Ecdysozoa</taxon>
        <taxon>Arthropoda</taxon>
        <taxon>Chelicerata</taxon>
        <taxon>Arachnida</taxon>
        <taxon>Araneae</taxon>
        <taxon>Araneomorphae</taxon>
        <taxon>Entelegynae</taxon>
        <taxon>Araneoidea</taxon>
        <taxon>Araneidae</taxon>
        <taxon>Araneus</taxon>
    </lineage>
</organism>
<dbReference type="GO" id="GO:0006559">
    <property type="term" value="P:L-phenylalanine catabolic process"/>
    <property type="evidence" value="ECO:0007669"/>
    <property type="project" value="UniProtKB-UniPathway"/>
</dbReference>
<evidence type="ECO:0000256" key="1">
    <source>
        <dbReference type="ARBA" id="ARBA00001962"/>
    </source>
</evidence>
<keyword evidence="9" id="KW-0408">Iron</keyword>
<dbReference type="OrthoDB" id="1689029at2759"/>